<organism evidence="12 13">
    <name type="scientific">Gossypium klotzschianum</name>
    <dbReference type="NCBI Taxonomy" id="34286"/>
    <lineage>
        <taxon>Eukaryota</taxon>
        <taxon>Viridiplantae</taxon>
        <taxon>Streptophyta</taxon>
        <taxon>Embryophyta</taxon>
        <taxon>Tracheophyta</taxon>
        <taxon>Spermatophyta</taxon>
        <taxon>Magnoliopsida</taxon>
        <taxon>eudicotyledons</taxon>
        <taxon>Gunneridae</taxon>
        <taxon>Pentapetalae</taxon>
        <taxon>rosids</taxon>
        <taxon>malvids</taxon>
        <taxon>Malvales</taxon>
        <taxon>Malvaceae</taxon>
        <taxon>Malvoideae</taxon>
        <taxon>Gossypium</taxon>
    </lineage>
</organism>
<dbReference type="SMART" id="SM00656">
    <property type="entry name" value="Amb_all"/>
    <property type="match status" value="1"/>
</dbReference>
<dbReference type="InterPro" id="IPR007524">
    <property type="entry name" value="Pec_lyase_N"/>
</dbReference>
<dbReference type="UniPathway" id="UPA00545">
    <property type="reaction ID" value="UER00824"/>
</dbReference>
<gene>
    <name evidence="12" type="ORF">Goklo_023991</name>
</gene>
<dbReference type="Pfam" id="PF00544">
    <property type="entry name" value="Pectate_lyase_4"/>
    <property type="match status" value="1"/>
</dbReference>
<dbReference type="GO" id="GO:0046872">
    <property type="term" value="F:metal ion binding"/>
    <property type="evidence" value="ECO:0007669"/>
    <property type="project" value="UniProtKB-KW"/>
</dbReference>
<comment type="caution">
    <text evidence="12">The sequence shown here is derived from an EMBL/GenBank/DDBJ whole genome shotgun (WGS) entry which is preliminary data.</text>
</comment>
<keyword evidence="8" id="KW-0325">Glycoprotein</keyword>
<evidence type="ECO:0000259" key="11">
    <source>
        <dbReference type="SMART" id="SM00656"/>
    </source>
</evidence>
<dbReference type="Pfam" id="PF04431">
    <property type="entry name" value="Pec_lyase_N"/>
    <property type="match status" value="1"/>
</dbReference>
<comment type="similarity">
    <text evidence="3 10">Belongs to the polysaccharide lyase 1 family.</text>
</comment>
<keyword evidence="7 10" id="KW-0106">Calcium</keyword>
<feature type="domain" description="Pectate lyase" evidence="11">
    <location>
        <begin position="132"/>
        <end position="306"/>
    </location>
</feature>
<evidence type="ECO:0000256" key="4">
    <source>
        <dbReference type="ARBA" id="ARBA00012272"/>
    </source>
</evidence>
<evidence type="ECO:0000256" key="2">
    <source>
        <dbReference type="ARBA" id="ARBA00005220"/>
    </source>
</evidence>
<dbReference type="InterPro" id="IPR045032">
    <property type="entry name" value="PEL"/>
</dbReference>
<evidence type="ECO:0000256" key="9">
    <source>
        <dbReference type="ARBA" id="ARBA00023239"/>
    </source>
</evidence>
<protein>
    <recommendedName>
        <fullName evidence="4 10">Pectate lyase</fullName>
        <ecNumber evidence="4 10">4.2.2.2</ecNumber>
    </recommendedName>
</protein>
<dbReference type="PANTHER" id="PTHR31683:SF208">
    <property type="entry name" value="PECTATE LYASE"/>
    <property type="match status" value="1"/>
</dbReference>
<feature type="signal peptide" evidence="10">
    <location>
        <begin position="1"/>
        <end position="16"/>
    </location>
</feature>
<evidence type="ECO:0000313" key="12">
    <source>
        <dbReference type="EMBL" id="MBA0673453.1"/>
    </source>
</evidence>
<evidence type="ECO:0000256" key="8">
    <source>
        <dbReference type="ARBA" id="ARBA00023180"/>
    </source>
</evidence>
<dbReference type="PANTHER" id="PTHR31683">
    <property type="entry name" value="PECTATE LYASE 18-RELATED"/>
    <property type="match status" value="1"/>
</dbReference>
<name>A0A7J8WEU3_9ROSI</name>
<evidence type="ECO:0000313" key="13">
    <source>
        <dbReference type="Proteomes" id="UP000593573"/>
    </source>
</evidence>
<accession>A0A7J8WEU3</accession>
<feature type="non-terminal residue" evidence="12">
    <location>
        <position position="1"/>
    </location>
</feature>
<feature type="chain" id="PRO_5029938383" description="Pectate lyase" evidence="10">
    <location>
        <begin position="17"/>
        <end position="326"/>
    </location>
</feature>
<evidence type="ECO:0000256" key="6">
    <source>
        <dbReference type="ARBA" id="ARBA00022729"/>
    </source>
</evidence>
<proteinExistence type="inferred from homology"/>
<dbReference type="PRINTS" id="PR00807">
    <property type="entry name" value="AMBALLERGEN"/>
</dbReference>
<comment type="catalytic activity">
    <reaction evidence="1 10">
        <text>Eliminative cleavage of (1-&gt;4)-alpha-D-galacturonan to give oligosaccharides with 4-deoxy-alpha-D-galact-4-enuronosyl groups at their non-reducing ends.</text>
        <dbReference type="EC" id="4.2.2.2"/>
    </reaction>
</comment>
<reference evidence="12 13" key="1">
    <citation type="journal article" date="2019" name="Genome Biol. Evol.">
        <title>Insights into the evolution of the New World diploid cottons (Gossypium, subgenus Houzingenia) based on genome sequencing.</title>
        <authorList>
            <person name="Grover C.E."/>
            <person name="Arick M.A. 2nd"/>
            <person name="Thrash A."/>
            <person name="Conover J.L."/>
            <person name="Sanders W.S."/>
            <person name="Peterson D.G."/>
            <person name="Frelichowski J.E."/>
            <person name="Scheffler J.A."/>
            <person name="Scheffler B.E."/>
            <person name="Wendel J.F."/>
        </authorList>
    </citation>
    <scope>NUCLEOTIDE SEQUENCE [LARGE SCALE GENOMIC DNA]</scope>
    <source>
        <strain evidence="12">57</strain>
        <tissue evidence="12">Leaf</tissue>
    </source>
</reference>
<dbReference type="InterPro" id="IPR011050">
    <property type="entry name" value="Pectin_lyase_fold/virulence"/>
</dbReference>
<dbReference type="GO" id="GO:0045490">
    <property type="term" value="P:pectin catabolic process"/>
    <property type="evidence" value="ECO:0007669"/>
    <property type="project" value="UniProtKB-UniPathway"/>
</dbReference>
<dbReference type="InterPro" id="IPR012334">
    <property type="entry name" value="Pectin_lyas_fold"/>
</dbReference>
<comment type="pathway">
    <text evidence="2 10">Glycan metabolism; pectin degradation; 2-dehydro-3-deoxy-D-gluconate from pectin: step 2/5.</text>
</comment>
<keyword evidence="6 10" id="KW-0732">Signal</keyword>
<evidence type="ECO:0000256" key="3">
    <source>
        <dbReference type="ARBA" id="ARBA00010980"/>
    </source>
</evidence>
<keyword evidence="5 10" id="KW-0479">Metal-binding</keyword>
<evidence type="ECO:0000256" key="5">
    <source>
        <dbReference type="ARBA" id="ARBA00022723"/>
    </source>
</evidence>
<dbReference type="AlphaFoldDB" id="A0A7J8WEU3"/>
<dbReference type="EMBL" id="JABFAB010247469">
    <property type="protein sequence ID" value="MBA0673453.1"/>
    <property type="molecule type" value="Genomic_DNA"/>
</dbReference>
<dbReference type="EC" id="4.2.2.2" evidence="4 10"/>
<dbReference type="Gene3D" id="2.160.20.10">
    <property type="entry name" value="Single-stranded right-handed beta-helix, Pectin lyase-like"/>
    <property type="match status" value="1"/>
</dbReference>
<dbReference type="OrthoDB" id="1637350at2759"/>
<dbReference type="InterPro" id="IPR018082">
    <property type="entry name" value="AmbAllergen"/>
</dbReference>
<dbReference type="InterPro" id="IPR002022">
    <property type="entry name" value="Pec_lyase"/>
</dbReference>
<evidence type="ECO:0000256" key="10">
    <source>
        <dbReference type="RuleBase" id="RU361123"/>
    </source>
</evidence>
<keyword evidence="9 10" id="KW-0456">Lyase</keyword>
<dbReference type="Proteomes" id="UP000593573">
    <property type="component" value="Unassembled WGS sequence"/>
</dbReference>
<evidence type="ECO:0000256" key="7">
    <source>
        <dbReference type="ARBA" id="ARBA00022837"/>
    </source>
</evidence>
<dbReference type="GO" id="GO:0030570">
    <property type="term" value="F:pectate lyase activity"/>
    <property type="evidence" value="ECO:0007669"/>
    <property type="project" value="UniProtKB-EC"/>
</dbReference>
<comment type="cofactor">
    <cofactor evidence="10">
        <name>Ca(2+)</name>
        <dbReference type="ChEBI" id="CHEBI:29108"/>
    </cofactor>
    <text evidence="10">Binds 1 Ca(2+) ion. Required for its activity.</text>
</comment>
<sequence>YSFFLFLFIVIIPTLEDHIAEYDDFWKARELEAIENLDKAYHSNPEEAESKKGPCEVSNHVDSCRRCDRDWEKNRKKLADCAPGFAHGTTGGKDGEFYVVTDPIHNGTGPKPGALRHAVTQTGPLWITFKGSMTIKLQQKLIVTSDKTIDARGANVEICNGVGITIQFVKNLSIHGLQIHHIIPTNGGKIKNDEIHHGLRGDSDGDGVSLFGASNVWLDHLSLHHCTDGLIDVVQGSIAFTISNCYFTDHNDVMLFGSSDPYNADKKMQVTIALNHFGNGLVERMPNTSNPTIISQGNRYSAPGTFGAKDVTCSGLLKLAQWKNWN</sequence>
<dbReference type="SUPFAM" id="SSF51126">
    <property type="entry name" value="Pectin lyase-like"/>
    <property type="match status" value="1"/>
</dbReference>
<keyword evidence="13" id="KW-1185">Reference proteome</keyword>
<evidence type="ECO:0000256" key="1">
    <source>
        <dbReference type="ARBA" id="ARBA00000695"/>
    </source>
</evidence>